<comment type="caution">
    <text evidence="1">The sequence shown here is derived from an EMBL/GenBank/DDBJ whole genome shotgun (WGS) entry which is preliminary data.</text>
</comment>
<organism evidence="1 2">
    <name type="scientific">Pseudoloma neurophilia</name>
    <dbReference type="NCBI Taxonomy" id="146866"/>
    <lineage>
        <taxon>Eukaryota</taxon>
        <taxon>Fungi</taxon>
        <taxon>Fungi incertae sedis</taxon>
        <taxon>Microsporidia</taxon>
        <taxon>Pseudoloma</taxon>
    </lineage>
</organism>
<name>A0A0R0LY50_9MICR</name>
<evidence type="ECO:0000313" key="1">
    <source>
        <dbReference type="EMBL" id="KRH92334.1"/>
    </source>
</evidence>
<protein>
    <submittedName>
        <fullName evidence="1">Uncharacterized protein</fullName>
    </submittedName>
</protein>
<keyword evidence="2" id="KW-1185">Reference proteome</keyword>
<dbReference type="Proteomes" id="UP000051530">
    <property type="component" value="Unassembled WGS sequence"/>
</dbReference>
<sequence>MASRFYLLKKPSFLDIQQTILGLNRASKYEINFSHGRSNTRFIKESTFMTRLTNDLVLNSHTNYLKIGKEFFKLKKVNMNKQLIIVNKTGVCGMLNEKLFVIDNRAKEI</sequence>
<dbReference type="VEuPathDB" id="MicrosporidiaDB:M153_7345000239"/>
<gene>
    <name evidence="1" type="ORF">M153_7345000239</name>
</gene>
<dbReference type="EMBL" id="LGUB01001008">
    <property type="protein sequence ID" value="KRH92334.1"/>
    <property type="molecule type" value="Genomic_DNA"/>
</dbReference>
<dbReference type="AlphaFoldDB" id="A0A0R0LY50"/>
<accession>A0A0R0LY50</accession>
<proteinExistence type="predicted"/>
<reference evidence="1 2" key="1">
    <citation type="submission" date="2015-07" db="EMBL/GenBank/DDBJ databases">
        <title>The genome of Pseudoloma neurophilia, a relevant intracellular parasite of the zebrafish.</title>
        <authorList>
            <person name="Ndikumana S."/>
            <person name="Pelin A."/>
            <person name="Sanders J."/>
            <person name="Corradi N."/>
        </authorList>
    </citation>
    <scope>NUCLEOTIDE SEQUENCE [LARGE SCALE GENOMIC DNA]</scope>
    <source>
        <strain evidence="1 2">MK1</strain>
    </source>
</reference>
<evidence type="ECO:0000313" key="2">
    <source>
        <dbReference type="Proteomes" id="UP000051530"/>
    </source>
</evidence>